<dbReference type="AlphaFoldDB" id="A0A5C1NLR0"/>
<dbReference type="Pfam" id="PF03992">
    <property type="entry name" value="ABM"/>
    <property type="match status" value="1"/>
</dbReference>
<dbReference type="InterPro" id="IPR052936">
    <property type="entry name" value="Jasmonate_Hydroxylase-like"/>
</dbReference>
<evidence type="ECO:0000313" key="3">
    <source>
        <dbReference type="Proteomes" id="UP000324285"/>
    </source>
</evidence>
<dbReference type="Gene3D" id="3.30.70.100">
    <property type="match status" value="1"/>
</dbReference>
<feature type="domain" description="ABM" evidence="1">
    <location>
        <begin position="12"/>
        <end position="83"/>
    </location>
</feature>
<name>A0A5C1NLR0_9GAMM</name>
<dbReference type="OrthoDB" id="9797060at2"/>
<dbReference type="KEGG" id="hbh:E4T21_16575"/>
<gene>
    <name evidence="2" type="ORF">E4T21_16575</name>
</gene>
<reference evidence="2" key="1">
    <citation type="submission" date="2021-02" db="EMBL/GenBank/DDBJ databases">
        <title>Strain Y2R2, a novel species of the genus Halomonas.</title>
        <authorList>
            <person name="Huang H."/>
        </authorList>
    </citation>
    <scope>NUCLEOTIDE SEQUENCE</scope>
    <source>
        <strain evidence="2">Y2R2</strain>
    </source>
</reference>
<dbReference type="EMBL" id="CP038437">
    <property type="protein sequence ID" value="QEM84166.1"/>
    <property type="molecule type" value="Genomic_DNA"/>
</dbReference>
<keyword evidence="3" id="KW-1185">Reference proteome</keyword>
<dbReference type="SUPFAM" id="SSF54909">
    <property type="entry name" value="Dimeric alpha+beta barrel"/>
    <property type="match status" value="1"/>
</dbReference>
<protein>
    <submittedName>
        <fullName evidence="2">Antibiotic biosynthesis monooxygenase</fullName>
    </submittedName>
</protein>
<dbReference type="GO" id="GO:0004497">
    <property type="term" value="F:monooxygenase activity"/>
    <property type="evidence" value="ECO:0007669"/>
    <property type="project" value="UniProtKB-KW"/>
</dbReference>
<dbReference type="InterPro" id="IPR011008">
    <property type="entry name" value="Dimeric_a/b-barrel"/>
</dbReference>
<dbReference type="PANTHER" id="PTHR37811:SF2">
    <property type="entry name" value="ABM DOMAIN-CONTAINING PROTEIN"/>
    <property type="match status" value="1"/>
</dbReference>
<proteinExistence type="predicted"/>
<sequence>MGTVPANTPKPPYYAVIFTSLRTEGDDGYGEMAERMVALASQQPGFLGVESAREGVGITVSYWQSLEAIAAWKANLEHREAQKLGRERWYSAFRVRICKVEREYGL</sequence>
<dbReference type="Proteomes" id="UP000324285">
    <property type="component" value="Chromosome"/>
</dbReference>
<accession>A0A5C1NLR0</accession>
<evidence type="ECO:0000259" key="1">
    <source>
        <dbReference type="Pfam" id="PF03992"/>
    </source>
</evidence>
<dbReference type="RefSeq" id="WP_149287287.1">
    <property type="nucleotide sequence ID" value="NZ_CP038437.2"/>
</dbReference>
<keyword evidence="2" id="KW-0560">Oxidoreductase</keyword>
<dbReference type="InterPro" id="IPR007138">
    <property type="entry name" value="ABM_dom"/>
</dbReference>
<evidence type="ECO:0000313" key="2">
    <source>
        <dbReference type="EMBL" id="QEM84166.1"/>
    </source>
</evidence>
<dbReference type="PANTHER" id="PTHR37811">
    <property type="entry name" value="BLL5343 PROTEIN"/>
    <property type="match status" value="1"/>
</dbReference>
<keyword evidence="2" id="KW-0503">Monooxygenase</keyword>
<organism evidence="2 3">
    <name type="scientific">Halomonas binhaiensis</name>
    <dbReference type="NCBI Taxonomy" id="2562282"/>
    <lineage>
        <taxon>Bacteria</taxon>
        <taxon>Pseudomonadati</taxon>
        <taxon>Pseudomonadota</taxon>
        <taxon>Gammaproteobacteria</taxon>
        <taxon>Oceanospirillales</taxon>
        <taxon>Halomonadaceae</taxon>
        <taxon>Halomonas</taxon>
    </lineage>
</organism>